<organism evidence="1 2">
    <name type="scientific">Winogradskyella vincentii</name>
    <dbReference type="NCBI Taxonomy" id="2877122"/>
    <lineage>
        <taxon>Bacteria</taxon>
        <taxon>Pseudomonadati</taxon>
        <taxon>Bacteroidota</taxon>
        <taxon>Flavobacteriia</taxon>
        <taxon>Flavobacteriales</taxon>
        <taxon>Flavobacteriaceae</taxon>
        <taxon>Winogradskyella</taxon>
    </lineage>
</organism>
<dbReference type="EMBL" id="JAIUJS010000001">
    <property type="protein sequence ID" value="MCA0151729.1"/>
    <property type="molecule type" value="Genomic_DNA"/>
</dbReference>
<dbReference type="RefSeq" id="WP_224476701.1">
    <property type="nucleotide sequence ID" value="NZ_JAIUJS010000001.1"/>
</dbReference>
<evidence type="ECO:0008006" key="3">
    <source>
        <dbReference type="Google" id="ProtNLM"/>
    </source>
</evidence>
<comment type="caution">
    <text evidence="1">The sequence shown here is derived from an EMBL/GenBank/DDBJ whole genome shotgun (WGS) entry which is preliminary data.</text>
</comment>
<gene>
    <name evidence="1" type="ORF">LBV24_00780</name>
</gene>
<reference evidence="2" key="1">
    <citation type="submission" date="2023-07" db="EMBL/GenBank/DDBJ databases">
        <authorList>
            <person name="Yue Y."/>
        </authorList>
    </citation>
    <scope>NUCLEOTIDE SEQUENCE [LARGE SCALE GENOMIC DNA]</scope>
    <source>
        <strain evidence="2">2Y89</strain>
    </source>
</reference>
<evidence type="ECO:0000313" key="1">
    <source>
        <dbReference type="EMBL" id="MCA0151729.1"/>
    </source>
</evidence>
<name>A0ABS7XVR5_9FLAO</name>
<accession>A0ABS7XVR5</accession>
<dbReference type="Proteomes" id="UP001198402">
    <property type="component" value="Unassembled WGS sequence"/>
</dbReference>
<sequence>MTNFKEIINEETGEKQFLFNAELLKIGEKTLENSNGKEYKIVTLKFNLPSGEEVERSAICYASNYNHGIEQGRQYLCNLSFTEEGDPQINMSHLTNADRASAEDFAGLFQMQEQLIKDDLVM</sequence>
<keyword evidence="2" id="KW-1185">Reference proteome</keyword>
<proteinExistence type="predicted"/>
<protein>
    <recommendedName>
        <fullName evidence="3">DUF669 domain-containing protein</fullName>
    </recommendedName>
</protein>
<evidence type="ECO:0000313" key="2">
    <source>
        <dbReference type="Proteomes" id="UP001198402"/>
    </source>
</evidence>